<accession>A0A2G2X3G0</accession>
<dbReference type="STRING" id="33114.A0A2G2X3G0"/>
<keyword evidence="7" id="KW-0547">Nucleotide-binding</keyword>
<feature type="domain" description="NB-ARC" evidence="12">
    <location>
        <begin position="110"/>
        <end position="228"/>
    </location>
</feature>
<dbReference type="Gene3D" id="1.10.10.10">
    <property type="entry name" value="Winged helix-like DNA-binding domain superfamily/Winged helix DNA-binding domain"/>
    <property type="match status" value="1"/>
</dbReference>
<sequence length="438" mass="49817">MAYAAITYLMRTIYQSMELTGCDLQPFYENLECLRAILEKPWKATDDVDALTSLEAEITELAYSAEDMIDLESMDGNIVQHERSKSTNVLLAGLPEHAVERTQNMMVGYETEFEMMLDQLARGERELEVVSVVGMGGIGKTTFATNLYSDPRIMSHFDILAKATVSQEHCVRNILLALVSTKSAEPDDELTDRLQKLLKRKRYLVVIDDIWTTEAWDDIKLCFPDSKPPYRMRLMNFDESWSLLYEKVFAKDSFPNEFEQLGKQIALKCRGLPLSIVVIGGLLSKIGKSLGDWQSVASNVSSVSTDIDVQCMKVLALSYHYLPSHLKPCFLYFAIFAEDRLIFVDKVVQLWVAEGFLKVEEMKSIEEVAETCLNQLIDRSLISICEHQRFGKIESCGMHDVTREFCLREAQNMNFLNDLRGKSDQNSCTQSMQCSSLI</sequence>
<dbReference type="GO" id="GO:0005524">
    <property type="term" value="F:ATP binding"/>
    <property type="evidence" value="ECO:0007669"/>
    <property type="project" value="UniProtKB-KW"/>
</dbReference>
<evidence type="ECO:0000259" key="13">
    <source>
        <dbReference type="Pfam" id="PF23559"/>
    </source>
</evidence>
<evidence type="ECO:0000256" key="5">
    <source>
        <dbReference type="ARBA" id="ARBA00022614"/>
    </source>
</evidence>
<dbReference type="Proteomes" id="UP000224567">
    <property type="component" value="Unassembled WGS sequence"/>
</dbReference>
<dbReference type="SUPFAM" id="SSF52540">
    <property type="entry name" value="P-loop containing nucleoside triphosphate hydrolases"/>
    <property type="match status" value="1"/>
</dbReference>
<keyword evidence="10" id="KW-0175">Coiled coil</keyword>
<evidence type="ECO:0000256" key="8">
    <source>
        <dbReference type="ARBA" id="ARBA00022821"/>
    </source>
</evidence>
<reference evidence="14 15" key="1">
    <citation type="journal article" date="2017" name="Genome Biol.">
        <title>New reference genome sequences of hot pepper reveal the massive evolution of plant disease-resistance genes by retroduplication.</title>
        <authorList>
            <person name="Kim S."/>
            <person name="Park J."/>
            <person name="Yeom S.I."/>
            <person name="Kim Y.M."/>
            <person name="Seo E."/>
            <person name="Kim K.T."/>
            <person name="Kim M.S."/>
            <person name="Lee J.M."/>
            <person name="Cheong K."/>
            <person name="Shin H.S."/>
            <person name="Kim S.B."/>
            <person name="Han K."/>
            <person name="Lee J."/>
            <person name="Park M."/>
            <person name="Lee H.A."/>
            <person name="Lee H.Y."/>
            <person name="Lee Y."/>
            <person name="Oh S."/>
            <person name="Lee J.H."/>
            <person name="Choi E."/>
            <person name="Choi E."/>
            <person name="Lee S.E."/>
            <person name="Jeon J."/>
            <person name="Kim H."/>
            <person name="Choi G."/>
            <person name="Song H."/>
            <person name="Lee J."/>
            <person name="Lee S.C."/>
            <person name="Kwon J.K."/>
            <person name="Lee H.Y."/>
            <person name="Koo N."/>
            <person name="Hong Y."/>
            <person name="Kim R.W."/>
            <person name="Kang W.H."/>
            <person name="Huh J.H."/>
            <person name="Kang B.C."/>
            <person name="Yang T.J."/>
            <person name="Lee Y.H."/>
            <person name="Bennetzen J.L."/>
            <person name="Choi D."/>
        </authorList>
    </citation>
    <scope>NUCLEOTIDE SEQUENCE [LARGE SCALE GENOMIC DNA]</scope>
    <source>
        <strain evidence="15">cv. PBC81</strain>
    </source>
</reference>
<proteinExistence type="inferred from homology"/>
<keyword evidence="4" id="KW-0963">Cytoplasm</keyword>
<dbReference type="Pfam" id="PF23559">
    <property type="entry name" value="WHD_DRP"/>
    <property type="match status" value="1"/>
</dbReference>
<dbReference type="InterPro" id="IPR058922">
    <property type="entry name" value="WHD_DRP"/>
</dbReference>
<keyword evidence="8" id="KW-0611">Plant defense</keyword>
<dbReference type="PANTHER" id="PTHR23155">
    <property type="entry name" value="DISEASE RESISTANCE PROTEIN RP"/>
    <property type="match status" value="1"/>
</dbReference>
<dbReference type="OrthoDB" id="1246308at2759"/>
<name>A0A2G2X3G0_CAPBA</name>
<evidence type="ECO:0000256" key="6">
    <source>
        <dbReference type="ARBA" id="ARBA00022737"/>
    </source>
</evidence>
<dbReference type="Gene3D" id="3.40.50.300">
    <property type="entry name" value="P-loop containing nucleotide triphosphate hydrolases"/>
    <property type="match status" value="1"/>
</dbReference>
<dbReference type="PANTHER" id="PTHR23155:SF1152">
    <property type="entry name" value="AAA+ ATPASE DOMAIN-CONTAINING PROTEIN"/>
    <property type="match status" value="1"/>
</dbReference>
<dbReference type="AlphaFoldDB" id="A0A2G2X3G0"/>
<dbReference type="EMBL" id="MLFT02000003">
    <property type="protein sequence ID" value="PHT52025.1"/>
    <property type="molecule type" value="Genomic_DNA"/>
</dbReference>
<evidence type="ECO:0000256" key="7">
    <source>
        <dbReference type="ARBA" id="ARBA00022741"/>
    </source>
</evidence>
<keyword evidence="15" id="KW-1185">Reference proteome</keyword>
<dbReference type="InterPro" id="IPR044974">
    <property type="entry name" value="Disease_R_plants"/>
</dbReference>
<dbReference type="GO" id="GO:0005737">
    <property type="term" value="C:cytoplasm"/>
    <property type="evidence" value="ECO:0007669"/>
    <property type="project" value="UniProtKB-SubCell"/>
</dbReference>
<feature type="domain" description="Disease resistance protein winged helix" evidence="13">
    <location>
        <begin position="335"/>
        <end position="405"/>
    </location>
</feature>
<dbReference type="GO" id="GO:0098542">
    <property type="term" value="P:defense response to other organism"/>
    <property type="evidence" value="ECO:0007669"/>
    <property type="project" value="TreeGrafter"/>
</dbReference>
<organism evidence="14 15">
    <name type="scientific">Capsicum baccatum</name>
    <name type="common">Peruvian pepper</name>
    <dbReference type="NCBI Taxonomy" id="33114"/>
    <lineage>
        <taxon>Eukaryota</taxon>
        <taxon>Viridiplantae</taxon>
        <taxon>Streptophyta</taxon>
        <taxon>Embryophyta</taxon>
        <taxon>Tracheophyta</taxon>
        <taxon>Spermatophyta</taxon>
        <taxon>Magnoliopsida</taxon>
        <taxon>eudicotyledons</taxon>
        <taxon>Gunneridae</taxon>
        <taxon>Pentapetalae</taxon>
        <taxon>asterids</taxon>
        <taxon>lamiids</taxon>
        <taxon>Solanales</taxon>
        <taxon>Solanaceae</taxon>
        <taxon>Solanoideae</taxon>
        <taxon>Capsiceae</taxon>
        <taxon>Capsicum</taxon>
    </lineage>
</organism>
<protein>
    <recommendedName>
        <fullName evidence="16">NB-ARC domain-containing protein</fullName>
    </recommendedName>
</protein>
<evidence type="ECO:0000256" key="3">
    <source>
        <dbReference type="ARBA" id="ARBA00008894"/>
    </source>
</evidence>
<gene>
    <name evidence="14" type="ORF">CQW23_06487</name>
</gene>
<evidence type="ECO:0000256" key="1">
    <source>
        <dbReference type="ARBA" id="ARBA00004170"/>
    </source>
</evidence>
<dbReference type="InterPro" id="IPR002182">
    <property type="entry name" value="NB-ARC"/>
</dbReference>
<dbReference type="InterPro" id="IPR036388">
    <property type="entry name" value="WH-like_DNA-bd_sf"/>
</dbReference>
<evidence type="ECO:0008006" key="16">
    <source>
        <dbReference type="Google" id="ProtNLM"/>
    </source>
</evidence>
<dbReference type="InterPro" id="IPR027417">
    <property type="entry name" value="P-loop_NTPase"/>
</dbReference>
<evidence type="ECO:0000256" key="2">
    <source>
        <dbReference type="ARBA" id="ARBA00004496"/>
    </source>
</evidence>
<evidence type="ECO:0000256" key="4">
    <source>
        <dbReference type="ARBA" id="ARBA00022490"/>
    </source>
</evidence>
<keyword evidence="11" id="KW-0472">Membrane</keyword>
<keyword evidence="9" id="KW-0067">ATP-binding</keyword>
<dbReference type="Gene3D" id="1.10.8.430">
    <property type="entry name" value="Helical domain of apoptotic protease-activating factors"/>
    <property type="match status" value="1"/>
</dbReference>
<reference evidence="15" key="2">
    <citation type="journal article" date="2017" name="J. Anim. Genet.">
        <title>Multiple reference genome sequences of hot pepper reveal the massive evolution of plant disease resistance genes by retroduplication.</title>
        <authorList>
            <person name="Kim S."/>
            <person name="Park J."/>
            <person name="Yeom S.-I."/>
            <person name="Kim Y.-M."/>
            <person name="Seo E."/>
            <person name="Kim K.-T."/>
            <person name="Kim M.-S."/>
            <person name="Lee J.M."/>
            <person name="Cheong K."/>
            <person name="Shin H.-S."/>
            <person name="Kim S.-B."/>
            <person name="Han K."/>
            <person name="Lee J."/>
            <person name="Park M."/>
            <person name="Lee H.-A."/>
            <person name="Lee H.-Y."/>
            <person name="Lee Y."/>
            <person name="Oh S."/>
            <person name="Lee J.H."/>
            <person name="Choi E."/>
            <person name="Choi E."/>
            <person name="Lee S.E."/>
            <person name="Jeon J."/>
            <person name="Kim H."/>
            <person name="Choi G."/>
            <person name="Song H."/>
            <person name="Lee J."/>
            <person name="Lee S.-C."/>
            <person name="Kwon J.-K."/>
            <person name="Lee H.-Y."/>
            <person name="Koo N."/>
            <person name="Hong Y."/>
            <person name="Kim R.W."/>
            <person name="Kang W.-H."/>
            <person name="Huh J.H."/>
            <person name="Kang B.-C."/>
            <person name="Yang T.-J."/>
            <person name="Lee Y.-H."/>
            <person name="Bennetzen J.L."/>
            <person name="Choi D."/>
        </authorList>
    </citation>
    <scope>NUCLEOTIDE SEQUENCE [LARGE SCALE GENOMIC DNA]</scope>
    <source>
        <strain evidence="15">cv. PBC81</strain>
    </source>
</reference>
<keyword evidence="5" id="KW-0433">Leucine-rich repeat</keyword>
<dbReference type="FunFam" id="1.10.10.10:FF:000322">
    <property type="entry name" value="Probable disease resistance protein At1g63360"/>
    <property type="match status" value="1"/>
</dbReference>
<comment type="caution">
    <text evidence="14">The sequence shown here is derived from an EMBL/GenBank/DDBJ whole genome shotgun (WGS) entry which is preliminary data.</text>
</comment>
<dbReference type="Pfam" id="PF00931">
    <property type="entry name" value="NB-ARC"/>
    <property type="match status" value="1"/>
</dbReference>
<evidence type="ECO:0000313" key="14">
    <source>
        <dbReference type="EMBL" id="PHT52025.1"/>
    </source>
</evidence>
<evidence type="ECO:0000256" key="9">
    <source>
        <dbReference type="ARBA" id="ARBA00022840"/>
    </source>
</evidence>
<dbReference type="GO" id="GO:0043531">
    <property type="term" value="F:ADP binding"/>
    <property type="evidence" value="ECO:0007669"/>
    <property type="project" value="InterPro"/>
</dbReference>
<dbReference type="InterPro" id="IPR042197">
    <property type="entry name" value="Apaf_helical"/>
</dbReference>
<evidence type="ECO:0000313" key="15">
    <source>
        <dbReference type="Proteomes" id="UP000224567"/>
    </source>
</evidence>
<comment type="similarity">
    <text evidence="3">Belongs to the disease resistance NB-LRR family.</text>
</comment>
<evidence type="ECO:0000256" key="10">
    <source>
        <dbReference type="ARBA" id="ARBA00023054"/>
    </source>
</evidence>
<dbReference type="PRINTS" id="PR00364">
    <property type="entry name" value="DISEASERSIST"/>
</dbReference>
<dbReference type="Gene3D" id="1.20.5.4130">
    <property type="match status" value="1"/>
</dbReference>
<dbReference type="GO" id="GO:0016020">
    <property type="term" value="C:membrane"/>
    <property type="evidence" value="ECO:0007669"/>
    <property type="project" value="UniProtKB-SubCell"/>
</dbReference>
<comment type="subcellular location">
    <subcellularLocation>
        <location evidence="2">Cytoplasm</location>
    </subcellularLocation>
    <subcellularLocation>
        <location evidence="1">Membrane</location>
        <topology evidence="1">Peripheral membrane protein</topology>
    </subcellularLocation>
</comment>
<keyword evidence="6" id="KW-0677">Repeat</keyword>
<evidence type="ECO:0000256" key="11">
    <source>
        <dbReference type="ARBA" id="ARBA00023136"/>
    </source>
</evidence>
<evidence type="ECO:0000259" key="12">
    <source>
        <dbReference type="Pfam" id="PF00931"/>
    </source>
</evidence>